<name>A0A9W2ZFR4_BIOGL</name>
<keyword evidence="1" id="KW-1185">Reference proteome</keyword>
<evidence type="ECO:0000313" key="1">
    <source>
        <dbReference type="Proteomes" id="UP001165740"/>
    </source>
</evidence>
<dbReference type="RefSeq" id="XP_055873778.1">
    <property type="nucleotide sequence ID" value="XM_056017803.1"/>
</dbReference>
<dbReference type="GeneID" id="106080283"/>
<sequence length="125" mass="14133">MKTTEMADLNPIFIHHDGPFLGGLLMYKYFYLSWSEQGDISVCYGSHRCCKSHDDLHICSDHGPGRQKNSAHDLPRGHVYLLSSTSCLPFTTENIALAIIHKQLWLSSSTPVSLLLDQEHYLGSW</sequence>
<organism evidence="1 2">
    <name type="scientific">Biomphalaria glabrata</name>
    <name type="common">Bloodfluke planorb</name>
    <name type="synonym">Freshwater snail</name>
    <dbReference type="NCBI Taxonomy" id="6526"/>
    <lineage>
        <taxon>Eukaryota</taxon>
        <taxon>Metazoa</taxon>
        <taxon>Spiralia</taxon>
        <taxon>Lophotrochozoa</taxon>
        <taxon>Mollusca</taxon>
        <taxon>Gastropoda</taxon>
        <taxon>Heterobranchia</taxon>
        <taxon>Euthyneura</taxon>
        <taxon>Panpulmonata</taxon>
        <taxon>Hygrophila</taxon>
        <taxon>Lymnaeoidea</taxon>
        <taxon>Planorbidae</taxon>
        <taxon>Biomphalaria</taxon>
    </lineage>
</organism>
<protein>
    <submittedName>
        <fullName evidence="2">Uncharacterized protein LOC106080283</fullName>
    </submittedName>
</protein>
<dbReference type="Proteomes" id="UP001165740">
    <property type="component" value="Chromosome 18"/>
</dbReference>
<proteinExistence type="predicted"/>
<accession>A0A9W2ZFR4</accession>
<dbReference type="AlphaFoldDB" id="A0A9W2ZFR4"/>
<reference evidence="2" key="1">
    <citation type="submission" date="2025-08" db="UniProtKB">
        <authorList>
            <consortium name="RefSeq"/>
        </authorList>
    </citation>
    <scope>IDENTIFICATION</scope>
</reference>
<dbReference type="OrthoDB" id="10422057at2759"/>
<evidence type="ECO:0000313" key="2">
    <source>
        <dbReference type="RefSeq" id="XP_055873778.1"/>
    </source>
</evidence>
<gene>
    <name evidence="2" type="primary">LOC106080283</name>
</gene>